<evidence type="ECO:0000313" key="3">
    <source>
        <dbReference type="Proteomes" id="UP000292362"/>
    </source>
</evidence>
<reference evidence="2 3" key="1">
    <citation type="submission" date="2017-12" db="EMBL/GenBank/DDBJ databases">
        <authorList>
            <person name="Pombert J.-F."/>
            <person name="Haag K.L."/>
            <person name="Ebert D."/>
        </authorList>
    </citation>
    <scope>NUCLEOTIDE SEQUENCE [LARGE SCALE GENOMIC DNA]</scope>
    <source>
        <strain evidence="2">FI-OER-3-3</strain>
    </source>
</reference>
<sequence length="132" mass="15877">MYAVVFVHFKNLDITSETQKLLVFLRKIEELFKSTNKHFDLAILLEDFDKSMRSTEFSREIYSMCEILKGDSKKTEETIKDIDARTINLIQNKFKKNILNFFRNSYEKFLDKNTREKVYSEIMEDWVLVKIN</sequence>
<organism evidence="2 3">
    <name type="scientific">Hamiltosporidium tvaerminnensis</name>
    <dbReference type="NCBI Taxonomy" id="1176355"/>
    <lineage>
        <taxon>Eukaryota</taxon>
        <taxon>Fungi</taxon>
        <taxon>Fungi incertae sedis</taxon>
        <taxon>Microsporidia</taxon>
        <taxon>Dubosqiidae</taxon>
        <taxon>Hamiltosporidium</taxon>
    </lineage>
</organism>
<evidence type="ECO:0000313" key="1">
    <source>
        <dbReference type="EMBL" id="TBT99829.1"/>
    </source>
</evidence>
<dbReference type="EMBL" id="PITJ01000580">
    <property type="protein sequence ID" value="TBU02000.1"/>
    <property type="molecule type" value="Genomic_DNA"/>
</dbReference>
<accession>A0A4Q9L5W3</accession>
<dbReference type="EMBL" id="PITJ01001201">
    <property type="protein sequence ID" value="TBT99829.1"/>
    <property type="molecule type" value="Genomic_DNA"/>
</dbReference>
<gene>
    <name evidence="2" type="ORF">CWI37_0580p0020</name>
    <name evidence="1" type="ORF">CWI37_1201p0010</name>
</gene>
<dbReference type="VEuPathDB" id="MicrosporidiaDB:CWI37_0580p0020"/>
<dbReference type="VEuPathDB" id="MicrosporidiaDB:CWI37_1201p0010"/>
<dbReference type="AlphaFoldDB" id="A0A4Q9L5W3"/>
<evidence type="ECO:0000313" key="2">
    <source>
        <dbReference type="EMBL" id="TBU02000.1"/>
    </source>
</evidence>
<name>A0A4Q9L5W3_9MICR</name>
<proteinExistence type="predicted"/>
<dbReference type="Proteomes" id="UP000292362">
    <property type="component" value="Unassembled WGS sequence"/>
</dbReference>
<comment type="caution">
    <text evidence="2">The sequence shown here is derived from an EMBL/GenBank/DDBJ whole genome shotgun (WGS) entry which is preliminary data.</text>
</comment>
<protein>
    <submittedName>
        <fullName evidence="2">Uncharacterized protein</fullName>
    </submittedName>
</protein>